<comment type="caution">
    <text evidence="1">The sequence shown here is derived from an EMBL/GenBank/DDBJ whole genome shotgun (WGS) entry which is preliminary data.</text>
</comment>
<dbReference type="Proteomes" id="UP000789759">
    <property type="component" value="Unassembled WGS sequence"/>
</dbReference>
<name>A0A9N8YWU3_9GLOM</name>
<protein>
    <submittedName>
        <fullName evidence="1">16853_t:CDS:1</fullName>
    </submittedName>
</protein>
<reference evidence="1" key="1">
    <citation type="submission" date="2021-06" db="EMBL/GenBank/DDBJ databases">
        <authorList>
            <person name="Kallberg Y."/>
            <person name="Tangrot J."/>
            <person name="Rosling A."/>
        </authorList>
    </citation>
    <scope>NUCLEOTIDE SEQUENCE</scope>
    <source>
        <strain evidence="1">FL966</strain>
    </source>
</reference>
<evidence type="ECO:0000313" key="2">
    <source>
        <dbReference type="Proteomes" id="UP000789759"/>
    </source>
</evidence>
<proteinExistence type="predicted"/>
<dbReference type="AlphaFoldDB" id="A0A9N8YWU3"/>
<sequence>METTDIFDIEQNDLYDIMPSFTELEMEEYDEADDMICQHVQEFESPKNKKTSQESYSHRIVKNIYGNIECIFIRFDHTIVDEEIKQEINNFIYNYINIHGFPSSGQHM</sequence>
<keyword evidence="2" id="KW-1185">Reference proteome</keyword>
<accession>A0A9N8YWU3</accession>
<dbReference type="EMBL" id="CAJVQA010000133">
    <property type="protein sequence ID" value="CAG8457663.1"/>
    <property type="molecule type" value="Genomic_DNA"/>
</dbReference>
<evidence type="ECO:0000313" key="1">
    <source>
        <dbReference type="EMBL" id="CAG8457663.1"/>
    </source>
</evidence>
<organism evidence="1 2">
    <name type="scientific">Cetraspora pellucida</name>
    <dbReference type="NCBI Taxonomy" id="1433469"/>
    <lineage>
        <taxon>Eukaryota</taxon>
        <taxon>Fungi</taxon>
        <taxon>Fungi incertae sedis</taxon>
        <taxon>Mucoromycota</taxon>
        <taxon>Glomeromycotina</taxon>
        <taxon>Glomeromycetes</taxon>
        <taxon>Diversisporales</taxon>
        <taxon>Gigasporaceae</taxon>
        <taxon>Cetraspora</taxon>
    </lineage>
</organism>
<gene>
    <name evidence="1" type="ORF">CPELLU_LOCUS469</name>
</gene>